<evidence type="ECO:0000313" key="2">
    <source>
        <dbReference type="WBParaSite" id="jg11300"/>
    </source>
</evidence>
<protein>
    <submittedName>
        <fullName evidence="2">Uncharacterized protein</fullName>
    </submittedName>
</protein>
<dbReference type="AlphaFoldDB" id="A0A915CPM1"/>
<accession>A0A915CPM1</accession>
<name>A0A915CPM1_9BILA</name>
<sequence>MPVGTHASRVMPVGTHASRVMPDGTHASRVMPVGIMPVGCRSANFSGSAVSLLKCSDSQVSWCSLASISVFVLLVVRCSSFEASKYRLHPVPPSGRLHPLTSSGRLYPVVVCIQCLQVSCKSSASKLSGRLHPLLFKWLSSFSALQYESSGRVYSVRLKCSSNTGQNIAPGRSSGQQQLLQVHSRILRFLGAAIPAKSRPTVGYSTPKHPAVFDVQPQQSCLFGPHPPESIVTGPIFTGNIGGSISVPIS</sequence>
<organism evidence="1 2">
    <name type="scientific">Ditylenchus dipsaci</name>
    <dbReference type="NCBI Taxonomy" id="166011"/>
    <lineage>
        <taxon>Eukaryota</taxon>
        <taxon>Metazoa</taxon>
        <taxon>Ecdysozoa</taxon>
        <taxon>Nematoda</taxon>
        <taxon>Chromadorea</taxon>
        <taxon>Rhabditida</taxon>
        <taxon>Tylenchina</taxon>
        <taxon>Tylenchomorpha</taxon>
        <taxon>Sphaerularioidea</taxon>
        <taxon>Anguinidae</taxon>
        <taxon>Anguininae</taxon>
        <taxon>Ditylenchus</taxon>
    </lineage>
</organism>
<keyword evidence="1" id="KW-1185">Reference proteome</keyword>
<proteinExistence type="predicted"/>
<reference evidence="2" key="1">
    <citation type="submission" date="2022-11" db="UniProtKB">
        <authorList>
            <consortium name="WormBaseParasite"/>
        </authorList>
    </citation>
    <scope>IDENTIFICATION</scope>
</reference>
<dbReference type="WBParaSite" id="jg11300">
    <property type="protein sequence ID" value="jg11300"/>
    <property type="gene ID" value="jg11300"/>
</dbReference>
<dbReference type="Proteomes" id="UP000887574">
    <property type="component" value="Unplaced"/>
</dbReference>
<evidence type="ECO:0000313" key="1">
    <source>
        <dbReference type="Proteomes" id="UP000887574"/>
    </source>
</evidence>